<keyword evidence="2" id="KW-1185">Reference proteome</keyword>
<gene>
    <name evidence="1" type="ORF">BN12_860005</name>
</gene>
<evidence type="ECO:0000313" key="2">
    <source>
        <dbReference type="Proteomes" id="UP000035721"/>
    </source>
</evidence>
<organism evidence="1 2">
    <name type="scientific">Nostocoides japonicum T1-X7</name>
    <dbReference type="NCBI Taxonomy" id="1194083"/>
    <lineage>
        <taxon>Bacteria</taxon>
        <taxon>Bacillati</taxon>
        <taxon>Actinomycetota</taxon>
        <taxon>Actinomycetes</taxon>
        <taxon>Micrococcales</taxon>
        <taxon>Intrasporangiaceae</taxon>
        <taxon>Nostocoides</taxon>
    </lineage>
</organism>
<dbReference type="STRING" id="1194083.BN12_860005"/>
<name>A0A077M3E6_9MICO</name>
<sequence>MSPRQARDLAAALVALADLLDAR</sequence>
<evidence type="ECO:0000313" key="1">
    <source>
        <dbReference type="EMBL" id="CCH80306.1"/>
    </source>
</evidence>
<protein>
    <submittedName>
        <fullName evidence="1">Uncharacterized protein</fullName>
    </submittedName>
</protein>
<dbReference type="EMBL" id="CAJB01000421">
    <property type="protein sequence ID" value="CCH80306.1"/>
    <property type="molecule type" value="Genomic_DNA"/>
</dbReference>
<proteinExistence type="predicted"/>
<dbReference type="Proteomes" id="UP000035721">
    <property type="component" value="Unassembled WGS sequence"/>
</dbReference>
<dbReference type="AlphaFoldDB" id="A0A077M3E6"/>
<reference evidence="1 2" key="1">
    <citation type="journal article" date="2013" name="ISME J.">
        <title>A metabolic model for members of the genus Tetrasphaera involved in enhanced biological phosphorus removal.</title>
        <authorList>
            <person name="Kristiansen R."/>
            <person name="Nguyen H.T.T."/>
            <person name="Saunders A.M."/>
            <person name="Nielsen J.L."/>
            <person name="Wimmer R."/>
            <person name="Le V.Q."/>
            <person name="McIlroy S.J."/>
            <person name="Petrovski S."/>
            <person name="Seviour R.J."/>
            <person name="Calteau A."/>
            <person name="Nielsen K.L."/>
            <person name="Nielsen P.H."/>
        </authorList>
    </citation>
    <scope>NUCLEOTIDE SEQUENCE [LARGE SCALE GENOMIC DNA]</scope>
    <source>
        <strain evidence="1 2">T1-X7</strain>
    </source>
</reference>
<comment type="caution">
    <text evidence="1">The sequence shown here is derived from an EMBL/GenBank/DDBJ whole genome shotgun (WGS) entry which is preliminary data.</text>
</comment>
<accession>A0A077M3E6</accession>